<dbReference type="Proteomes" id="UP000664859">
    <property type="component" value="Unassembled WGS sequence"/>
</dbReference>
<feature type="compositionally biased region" description="Basic and acidic residues" evidence="1">
    <location>
        <begin position="329"/>
        <end position="345"/>
    </location>
</feature>
<gene>
    <name evidence="2" type="ORF">JKP88DRAFT_265792</name>
</gene>
<proteinExistence type="predicted"/>
<dbReference type="EMBL" id="JAFCMP010000549">
    <property type="protein sequence ID" value="KAG5175462.1"/>
    <property type="molecule type" value="Genomic_DNA"/>
</dbReference>
<feature type="compositionally biased region" description="Gly residues" evidence="1">
    <location>
        <begin position="577"/>
        <end position="587"/>
    </location>
</feature>
<protein>
    <submittedName>
        <fullName evidence="2">Uncharacterized protein</fullName>
    </submittedName>
</protein>
<keyword evidence="3" id="KW-1185">Reference proteome</keyword>
<reference evidence="2" key="1">
    <citation type="submission" date="2021-02" db="EMBL/GenBank/DDBJ databases">
        <title>First Annotated Genome of the Yellow-green Alga Tribonema minus.</title>
        <authorList>
            <person name="Mahan K.M."/>
        </authorList>
    </citation>
    <scope>NUCLEOTIDE SEQUENCE</scope>
    <source>
        <strain evidence="2">UTEX B ZZ1240</strain>
    </source>
</reference>
<accession>A0A835YKF1</accession>
<name>A0A835YKF1_9STRA</name>
<feature type="compositionally biased region" description="Gly residues" evidence="1">
    <location>
        <begin position="316"/>
        <end position="328"/>
    </location>
</feature>
<dbReference type="AlphaFoldDB" id="A0A835YKF1"/>
<sequence length="625" mass="64638">MVFELSQAVVAEVGALEGKLQLPSLISLKKDWESHFGGGSQMLRDAEMLHLPLRTAVPLTPEAVSQALKAQAMQLQTLQRQLTDTSGSSLAGGSSSEAAALRDETNRVLANMREQHDLALQQVIQEKDAEHHKAAEMFKKSLNDSQLELLNNRQHMINTEAQWRRRLEEVEQRERAEVARIKDHYEGLLARAKSETAAALEGLGSAVAAGAAAGNLDGVHSGGAGGEGTQVSAADSEKIRSLAVLLEESRKEAKWLRDRTSESERIIEALRKTIMRQAELSSQRDNAHAAGPKAGGGARSGGGGYAAPPPNRPLGPQGGRGGPRGGDWQGDRAPPHHHRGDRDHYNNGLGLRQHSGPGARAPPAHVPPPHLHGGGGGGGGYGDPAGGLPDRSWSRSAPLPLPDAPDRSRSAPLPEHQAAAHAAAAAAQQHALLGPPMLPLQQPQQHPQWDLRGGAVPPANLQQQQPRDPFMGGGGGSGAFPMGLGAPPLHQQQYGGGAFDSAPGYGAPLPPPQQQQQQLRGPAGLTQRSNSSPVLNMPGSLLGGGGVFGALGGGGGGGGGGGDALGGMRMPQPRQSGDGGGGGGDGGYALSRAASVGSLNFISEDAHEYEPGAGELDTATSVLGF</sequence>
<comment type="caution">
    <text evidence="2">The sequence shown here is derived from an EMBL/GenBank/DDBJ whole genome shotgun (WGS) entry which is preliminary data.</text>
</comment>
<feature type="compositionally biased region" description="Gly residues" evidence="1">
    <location>
        <begin position="372"/>
        <end position="385"/>
    </location>
</feature>
<feature type="compositionally biased region" description="Gly residues" evidence="1">
    <location>
        <begin position="293"/>
        <end position="305"/>
    </location>
</feature>
<organism evidence="2 3">
    <name type="scientific">Tribonema minus</name>
    <dbReference type="NCBI Taxonomy" id="303371"/>
    <lineage>
        <taxon>Eukaryota</taxon>
        <taxon>Sar</taxon>
        <taxon>Stramenopiles</taxon>
        <taxon>Ochrophyta</taxon>
        <taxon>PX clade</taxon>
        <taxon>Xanthophyceae</taxon>
        <taxon>Tribonematales</taxon>
        <taxon>Tribonemataceae</taxon>
        <taxon>Tribonema</taxon>
    </lineage>
</organism>
<feature type="compositionally biased region" description="Low complexity" evidence="1">
    <location>
        <begin position="416"/>
        <end position="451"/>
    </location>
</feature>
<evidence type="ECO:0000256" key="1">
    <source>
        <dbReference type="SAM" id="MobiDB-lite"/>
    </source>
</evidence>
<evidence type="ECO:0000313" key="2">
    <source>
        <dbReference type="EMBL" id="KAG5175462.1"/>
    </source>
</evidence>
<evidence type="ECO:0000313" key="3">
    <source>
        <dbReference type="Proteomes" id="UP000664859"/>
    </source>
</evidence>
<feature type="compositionally biased region" description="Low complexity" evidence="1">
    <location>
        <begin position="514"/>
        <end position="525"/>
    </location>
</feature>
<feature type="region of interest" description="Disordered" evidence="1">
    <location>
        <begin position="279"/>
        <end position="532"/>
    </location>
</feature>
<feature type="region of interest" description="Disordered" evidence="1">
    <location>
        <begin position="557"/>
        <end position="589"/>
    </location>
</feature>